<dbReference type="PATRIC" id="fig|1379739.3.peg.3700"/>
<dbReference type="InterPro" id="IPR036420">
    <property type="entry name" value="BRCT_dom_sf"/>
</dbReference>
<proteinExistence type="predicted"/>
<accession>A0A0D1BTN5</accession>
<comment type="caution">
    <text evidence="2">The sequence shown here is derived from an EMBL/GenBank/DDBJ whole genome shotgun (WGS) entry which is preliminary data.</text>
</comment>
<name>A0A0D1BTN5_CLOBO</name>
<dbReference type="HOGENOM" id="CLU_1145613_0_0_9"/>
<dbReference type="OrthoDB" id="1919122at2"/>
<evidence type="ECO:0000313" key="3">
    <source>
        <dbReference type="Proteomes" id="UP000032250"/>
    </source>
</evidence>
<dbReference type="SUPFAM" id="SSF52113">
    <property type="entry name" value="BRCT domain"/>
    <property type="match status" value="1"/>
</dbReference>
<dbReference type="SMART" id="SM00292">
    <property type="entry name" value="BRCT"/>
    <property type="match status" value="1"/>
</dbReference>
<protein>
    <submittedName>
        <fullName evidence="2">BRCT domain-containing protein</fullName>
    </submittedName>
</protein>
<dbReference type="InterPro" id="IPR001357">
    <property type="entry name" value="BRCT_dom"/>
</dbReference>
<dbReference type="InterPro" id="IPR010994">
    <property type="entry name" value="RuvA_2-like"/>
</dbReference>
<dbReference type="AlphaFoldDB" id="A0A0D1BTN5"/>
<dbReference type="Proteomes" id="UP000032250">
    <property type="component" value="Unassembled WGS sequence"/>
</dbReference>
<dbReference type="SUPFAM" id="SSF47781">
    <property type="entry name" value="RuvA domain 2-like"/>
    <property type="match status" value="1"/>
</dbReference>
<gene>
    <name evidence="2" type="ORF">N495_16500</name>
</gene>
<dbReference type="RefSeq" id="WP_003483458.1">
    <property type="nucleotide sequence ID" value="NZ_JXSU01000008.1"/>
</dbReference>
<evidence type="ECO:0000313" key="2">
    <source>
        <dbReference type="EMBL" id="KIS22081.1"/>
    </source>
</evidence>
<feature type="domain" description="BRCT" evidence="1">
    <location>
        <begin position="158"/>
        <end position="234"/>
    </location>
</feature>
<evidence type="ECO:0000259" key="1">
    <source>
        <dbReference type="SMART" id="SM00292"/>
    </source>
</evidence>
<dbReference type="Pfam" id="PF00533">
    <property type="entry name" value="BRCT"/>
    <property type="match status" value="1"/>
</dbReference>
<dbReference type="EMBL" id="JXSU01000008">
    <property type="protein sequence ID" value="KIS22081.1"/>
    <property type="molecule type" value="Genomic_DNA"/>
</dbReference>
<organism evidence="2 3">
    <name type="scientific">Clostridium botulinum B2 450</name>
    <dbReference type="NCBI Taxonomy" id="1379739"/>
    <lineage>
        <taxon>Bacteria</taxon>
        <taxon>Bacillati</taxon>
        <taxon>Bacillota</taxon>
        <taxon>Clostridia</taxon>
        <taxon>Eubacteriales</taxon>
        <taxon>Clostridiaceae</taxon>
        <taxon>Clostridium</taxon>
    </lineage>
</organism>
<dbReference type="Gene3D" id="3.40.50.10190">
    <property type="entry name" value="BRCT domain"/>
    <property type="match status" value="1"/>
</dbReference>
<sequence>MDNINFINKIKNMVGEKGLNIKKLNDETINILFKNGFLNNVYDIFLLKKEELYKINGFTKEHVDELIKSIDKAKNCSFEKFIYASSIPKVKEKEAMAIAHTFLNFTDLVIDINNNDCDRLRRIDGISEELVESIKRNRVFLVNLFMYVNPTSIDEKNANIKRYKFCITGVLNKDTNYYEEMIKEANCIVVDNVTKDVDYLVFGDLANAIKMMDAKKYNTRLISERQLVDILKEIKESNKMKN</sequence>
<dbReference type="Gene3D" id="1.10.150.20">
    <property type="entry name" value="5' to 3' exonuclease, C-terminal subdomain"/>
    <property type="match status" value="2"/>
</dbReference>
<reference evidence="2 3" key="1">
    <citation type="submission" date="2014-06" db="EMBL/GenBank/DDBJ databases">
        <title>Genome characterization of distinct group I Clostridium botulinum lineages.</title>
        <authorList>
            <person name="Giordani F."/>
            <person name="Anselmo A."/>
            <person name="Fillo S."/>
            <person name="Palozzi A.M."/>
            <person name="Fortunato A."/>
            <person name="Gentile B."/>
            <person name="Ciammaruconi A."/>
            <person name="Anniballi F."/>
            <person name="De Medici D."/>
            <person name="Lista F."/>
        </authorList>
    </citation>
    <scope>NUCLEOTIDE SEQUENCE [LARGE SCALE GENOMIC DNA]</scope>
    <source>
        <strain evidence="2 3">B2 450</strain>
    </source>
</reference>